<dbReference type="EMBL" id="BAAADU010000002">
    <property type="protein sequence ID" value="GAA0646464.1"/>
    <property type="molecule type" value="Genomic_DNA"/>
</dbReference>
<keyword evidence="3" id="KW-1185">Reference proteome</keyword>
<protein>
    <submittedName>
        <fullName evidence="2">Uncharacterized protein</fullName>
    </submittedName>
</protein>
<reference evidence="2 3" key="1">
    <citation type="journal article" date="2019" name="Int. J. Syst. Evol. Microbiol.">
        <title>The Global Catalogue of Microorganisms (GCM) 10K type strain sequencing project: providing services to taxonomists for standard genome sequencing and annotation.</title>
        <authorList>
            <consortium name="The Broad Institute Genomics Platform"/>
            <consortium name="The Broad Institute Genome Sequencing Center for Infectious Disease"/>
            <person name="Wu L."/>
            <person name="Ma J."/>
        </authorList>
    </citation>
    <scope>NUCLEOTIDE SEQUENCE [LARGE SCALE GENOMIC DNA]</scope>
    <source>
        <strain evidence="2 3">JCM 16327</strain>
    </source>
</reference>
<accession>A0AAV3SZR7</accession>
<organism evidence="2 3">
    <name type="scientific">Salarchaeum japonicum</name>
    <dbReference type="NCBI Taxonomy" id="555573"/>
    <lineage>
        <taxon>Archaea</taxon>
        <taxon>Methanobacteriati</taxon>
        <taxon>Methanobacteriota</taxon>
        <taxon>Stenosarchaea group</taxon>
        <taxon>Halobacteria</taxon>
        <taxon>Halobacteriales</taxon>
        <taxon>Halobacteriaceae</taxon>
    </lineage>
</organism>
<sequence>MADHLTEYTDDEFSATTVRRRLKGLSGEKKNVPKKYHTEQRLLKKIPHHPDNAINYAVTDDGRAVVREVDIPLNLNMLSDSGSLGRGFAVSGSEGGVRPHKCWSRELVRRGSGEAEGGLSWGDRRAVLGAKDIHWEEVSKELPHREQSEVGELVHHGSVRLILFENSVLVRFSLPESEDGIFEVLDEWWETRREALDWLESVFPVSVRSAPLDVSMPLSTQEWGDVRNEFAEWIEDNPEFQDDSPNSLFEVKNDCGERVFHVDTSPSDELGNDIAEGEFPHSQFGAGHITNMKQAVKWLATLGVKPQDFTAAQWTRRNQSELEKVVELDAEDLVDRVDGLEVSVDGLQEDVDSLESQLTRVNGMVDGISEGVQSNREWINDVEDRVDDAVNRVDASREEFHGFRSDVVEEVQSVEQELESVEKWFSEEVRDTQDLVQERVGDVESEVGSLRETVEQGNRRQDQLLEAILREQRKTRRLQERTVLDKARDTVQSVKDLVDTGKSAVKTRLRKAGSVLGRRR</sequence>
<dbReference type="RefSeq" id="WP_227261690.1">
    <property type="nucleotide sequence ID" value="NZ_BAAADU010000002.1"/>
</dbReference>
<gene>
    <name evidence="2" type="ORF">GCM10009019_06000</name>
</gene>
<evidence type="ECO:0000313" key="3">
    <source>
        <dbReference type="Proteomes" id="UP001500194"/>
    </source>
</evidence>
<dbReference type="Proteomes" id="UP001500194">
    <property type="component" value="Unassembled WGS sequence"/>
</dbReference>
<dbReference type="GeneID" id="68572283"/>
<name>A0AAV3SZR7_9EURY</name>
<evidence type="ECO:0000313" key="2">
    <source>
        <dbReference type="EMBL" id="GAA0646464.1"/>
    </source>
</evidence>
<comment type="caution">
    <text evidence="2">The sequence shown here is derived from an EMBL/GenBank/DDBJ whole genome shotgun (WGS) entry which is preliminary data.</text>
</comment>
<proteinExistence type="predicted"/>
<dbReference type="Gene3D" id="1.10.287.1490">
    <property type="match status" value="1"/>
</dbReference>
<feature type="coiled-coil region" evidence="1">
    <location>
        <begin position="330"/>
        <end position="399"/>
    </location>
</feature>
<dbReference type="AlphaFoldDB" id="A0AAV3SZR7"/>
<keyword evidence="1" id="KW-0175">Coiled coil</keyword>
<evidence type="ECO:0000256" key="1">
    <source>
        <dbReference type="SAM" id="Coils"/>
    </source>
</evidence>